<feature type="compositionally biased region" description="Acidic residues" evidence="1">
    <location>
        <begin position="182"/>
        <end position="198"/>
    </location>
</feature>
<evidence type="ECO:0000256" key="1">
    <source>
        <dbReference type="SAM" id="MobiDB-lite"/>
    </source>
</evidence>
<accession>A0A1H2PJZ7</accession>
<evidence type="ECO:0000313" key="2">
    <source>
        <dbReference type="EMBL" id="SDV46269.1"/>
    </source>
</evidence>
<feature type="compositionally biased region" description="Basic and acidic residues" evidence="1">
    <location>
        <begin position="149"/>
        <end position="158"/>
    </location>
</feature>
<gene>
    <name evidence="2" type="ORF">SAMN05216551_101216</name>
</gene>
<reference evidence="3" key="1">
    <citation type="submission" date="2016-09" db="EMBL/GenBank/DDBJ databases">
        <authorList>
            <person name="Varghese N."/>
            <person name="Submissions S."/>
        </authorList>
    </citation>
    <scope>NUCLEOTIDE SEQUENCE [LARGE SCALE GENOMIC DNA]</scope>
    <source>
        <strain evidence="3">JS23</strain>
    </source>
</reference>
<dbReference type="Proteomes" id="UP000243719">
    <property type="component" value="Unassembled WGS sequence"/>
</dbReference>
<feature type="region of interest" description="Disordered" evidence="1">
    <location>
        <begin position="149"/>
        <end position="198"/>
    </location>
</feature>
<feature type="region of interest" description="Disordered" evidence="1">
    <location>
        <begin position="1"/>
        <end position="42"/>
    </location>
</feature>
<sequence>MTTTLGVIGTAPVVPPPAAPGARHRDARPTVEWRPEADVGDGPPAEAMDDAALLEANAASEGIEARARLAAALLKPRRLTAGARRAGLPELEQILDSEVEVKFEALAKALHAGPMTPVTLVRRARRLFADESDALLALQALHAHCCADDASRPEHDDGQADAAPLQPDHMSDFSRVDVRDGDGDDDGVAVDGDGDGDGGEGIGVTRAAYFDASSGAAQLVDSAIASLVAACSEAAARTRLYAGVNVSGVARRMAARAPAPALDGHTLRAMYRDFLLSEASPLSLLGDLAARHPLRHLTWIIDFLMAAFNADQHAQDPACGHVEAFSPLLRRLRRLRLLSEAVTGFVSFVSRGARVLPGLDRLSDADLLGVATRGIGSPAVVADHVGILLGRRLPDASARTQAALTQRLACGFERMPHDAYETPEGRQMLIDAVRARLDELHRCESRAECRAC</sequence>
<organism evidence="2 3">
    <name type="scientific">Chitinasiproducens palmae</name>
    <dbReference type="NCBI Taxonomy" id="1770053"/>
    <lineage>
        <taxon>Bacteria</taxon>
        <taxon>Pseudomonadati</taxon>
        <taxon>Pseudomonadota</taxon>
        <taxon>Betaproteobacteria</taxon>
        <taxon>Burkholderiales</taxon>
        <taxon>Burkholderiaceae</taxon>
        <taxon>Chitinasiproducens</taxon>
    </lineage>
</organism>
<proteinExistence type="predicted"/>
<dbReference type="Gene3D" id="1.10.150.630">
    <property type="match status" value="1"/>
</dbReference>
<feature type="compositionally biased region" description="Basic and acidic residues" evidence="1">
    <location>
        <begin position="23"/>
        <end position="37"/>
    </location>
</feature>
<dbReference type="RefSeq" id="WP_091903701.1">
    <property type="nucleotide sequence ID" value="NZ_FNLO01000001.1"/>
</dbReference>
<evidence type="ECO:0000313" key="3">
    <source>
        <dbReference type="Proteomes" id="UP000243719"/>
    </source>
</evidence>
<dbReference type="SUPFAM" id="SSF140591">
    <property type="entry name" value="Type III secretion system domain"/>
    <property type="match status" value="1"/>
</dbReference>
<dbReference type="EMBL" id="FNLO01000001">
    <property type="protein sequence ID" value="SDV46269.1"/>
    <property type="molecule type" value="Genomic_DNA"/>
</dbReference>
<dbReference type="AlphaFoldDB" id="A0A1H2PJZ7"/>
<keyword evidence="3" id="KW-1185">Reference proteome</keyword>
<protein>
    <submittedName>
        <fullName evidence="2">HrpJ-like domain-containing protein</fullName>
    </submittedName>
</protein>
<name>A0A1H2PJZ7_9BURK</name>
<dbReference type="STRING" id="1770053.SAMN05216551_101216"/>
<feature type="compositionally biased region" description="Basic and acidic residues" evidence="1">
    <location>
        <begin position="169"/>
        <end position="181"/>
    </location>
</feature>
<feature type="compositionally biased region" description="Low complexity" evidence="1">
    <location>
        <begin position="1"/>
        <end position="12"/>
    </location>
</feature>